<protein>
    <submittedName>
        <fullName evidence="2">Metal-binding protein</fullName>
    </submittedName>
</protein>
<dbReference type="InterPro" id="IPR007332">
    <property type="entry name" value="DUF411"/>
</dbReference>
<evidence type="ECO:0000256" key="1">
    <source>
        <dbReference type="SAM" id="SignalP"/>
    </source>
</evidence>
<organism evidence="2">
    <name type="scientific">Cupriavidus necator</name>
    <name type="common">Alcaligenes eutrophus</name>
    <name type="synonym">Ralstonia eutropha</name>
    <dbReference type="NCBI Taxonomy" id="106590"/>
    <lineage>
        <taxon>Bacteria</taxon>
        <taxon>Pseudomonadati</taxon>
        <taxon>Pseudomonadota</taxon>
        <taxon>Betaproteobacteria</taxon>
        <taxon>Burkholderiales</taxon>
        <taxon>Burkholderiaceae</taxon>
        <taxon>Cupriavidus</taxon>
    </lineage>
</organism>
<reference evidence="2" key="1">
    <citation type="submission" date="2016-09" db="EMBL/GenBank/DDBJ databases">
        <authorList>
            <person name="Capua I."/>
            <person name="De Benedictis P."/>
            <person name="Joannis T."/>
            <person name="Lombin L.H."/>
            <person name="Cattoli G."/>
        </authorList>
    </citation>
    <scope>NUCLEOTIDE SEQUENCE</scope>
    <source>
        <strain evidence="2">B9</strain>
    </source>
</reference>
<sequence length="160" mass="16734">MQRRSFLHALALGAVSAGALAPVAGALAQAAKPLAIDVYKSPLCGCCEDWVKHLRSNGFTVTVHDVEDTGVYRKRFGMPERFGSCHTGYIGGYAIEGHVPAADIRKLLAAKPKAVGLAVPGMPVGSPGMEQGPRKDPFDVLIVKADGAASVFASYNKQAG</sequence>
<dbReference type="AlphaFoldDB" id="A0A1K0IQ51"/>
<feature type="chain" id="PRO_5012634095" evidence="1">
    <location>
        <begin position="22"/>
        <end position="160"/>
    </location>
</feature>
<dbReference type="PROSITE" id="PS51318">
    <property type="entry name" value="TAT"/>
    <property type="match status" value="1"/>
</dbReference>
<keyword evidence="1" id="KW-0732">Signal</keyword>
<gene>
    <name evidence="2" type="ORF">CNECB9_5430041</name>
</gene>
<dbReference type="EMBL" id="FMSH01000494">
    <property type="protein sequence ID" value="SCU97462.1"/>
    <property type="molecule type" value="Genomic_DNA"/>
</dbReference>
<evidence type="ECO:0000313" key="2">
    <source>
        <dbReference type="EMBL" id="SCU97462.1"/>
    </source>
</evidence>
<dbReference type="Pfam" id="PF04214">
    <property type="entry name" value="DUF411"/>
    <property type="match status" value="1"/>
</dbReference>
<dbReference type="RefSeq" id="WP_340529971.1">
    <property type="nucleotide sequence ID" value="NZ_FMSH01000494.1"/>
</dbReference>
<feature type="signal peptide" evidence="1">
    <location>
        <begin position="1"/>
        <end position="21"/>
    </location>
</feature>
<name>A0A1K0IQ51_CUPNE</name>
<proteinExistence type="predicted"/>
<accession>A0A1K0IQ51</accession>
<dbReference type="InterPro" id="IPR006311">
    <property type="entry name" value="TAT_signal"/>
</dbReference>